<keyword evidence="4" id="KW-1185">Reference proteome</keyword>
<dbReference type="SUPFAM" id="SSF57850">
    <property type="entry name" value="RING/U-box"/>
    <property type="match status" value="1"/>
</dbReference>
<dbReference type="CDD" id="cd00051">
    <property type="entry name" value="EFh"/>
    <property type="match status" value="1"/>
</dbReference>
<dbReference type="InterPro" id="IPR002048">
    <property type="entry name" value="EF_hand_dom"/>
</dbReference>
<evidence type="ECO:0000313" key="4">
    <source>
        <dbReference type="Proteomes" id="UP001604277"/>
    </source>
</evidence>
<keyword evidence="1" id="KW-0106">Calcium</keyword>
<dbReference type="AlphaFoldDB" id="A0ABD1T7U0"/>
<dbReference type="SUPFAM" id="SSF47473">
    <property type="entry name" value="EF-hand"/>
    <property type="match status" value="1"/>
</dbReference>
<evidence type="ECO:0000259" key="2">
    <source>
        <dbReference type="PROSITE" id="PS50222"/>
    </source>
</evidence>
<name>A0ABD1T7U0_9LAMI</name>
<sequence>MLARTFFGTFDDNGDGKISLQEFESVMSSSHSNGLFKKLDENGDGILDFNEVLAFYYMFKTGICSCNSCNKLLLGPYFSCAMCLGKGSETYDLCCGCYSGGDYSHEHSSDNFMDTRAQLKLLRDLMERAEITPIQTVETNQDILMRSTSKKGKALQGVNTALKIANVCVEVGNVAVYQYINKIDQNTNLHINSFTSKMYPKT</sequence>
<dbReference type="InterPro" id="IPR011992">
    <property type="entry name" value="EF-hand-dom_pair"/>
</dbReference>
<dbReference type="EMBL" id="JBFOLJ010000009">
    <property type="protein sequence ID" value="KAL2508764.1"/>
    <property type="molecule type" value="Genomic_DNA"/>
</dbReference>
<gene>
    <name evidence="3" type="ORF">Fot_32411</name>
</gene>
<dbReference type="SMART" id="SM00054">
    <property type="entry name" value="EFh"/>
    <property type="match status" value="2"/>
</dbReference>
<accession>A0ABD1T7U0</accession>
<feature type="domain" description="EF-hand" evidence="2">
    <location>
        <begin position="1"/>
        <end position="33"/>
    </location>
</feature>
<dbReference type="Proteomes" id="UP001604277">
    <property type="component" value="Unassembled WGS sequence"/>
</dbReference>
<reference evidence="4" key="1">
    <citation type="submission" date="2024-07" db="EMBL/GenBank/DDBJ databases">
        <title>Two chromosome-level genome assemblies of Korean endemic species Abeliophyllum distichum and Forsythia ovata (Oleaceae).</title>
        <authorList>
            <person name="Jang H."/>
        </authorList>
    </citation>
    <scope>NUCLEOTIDE SEQUENCE [LARGE SCALE GENOMIC DNA]</scope>
</reference>
<dbReference type="InterPro" id="IPR018247">
    <property type="entry name" value="EF_Hand_1_Ca_BS"/>
</dbReference>
<dbReference type="PROSITE" id="PS00018">
    <property type="entry name" value="EF_HAND_1"/>
    <property type="match status" value="2"/>
</dbReference>
<dbReference type="Pfam" id="PF13202">
    <property type="entry name" value="EF-hand_5"/>
    <property type="match status" value="2"/>
</dbReference>
<dbReference type="PROSITE" id="PS50222">
    <property type="entry name" value="EF_HAND_2"/>
    <property type="match status" value="2"/>
</dbReference>
<evidence type="ECO:0000313" key="3">
    <source>
        <dbReference type="EMBL" id="KAL2508764.1"/>
    </source>
</evidence>
<comment type="caution">
    <text evidence="3">The sequence shown here is derived from an EMBL/GenBank/DDBJ whole genome shotgun (WGS) entry which is preliminary data.</text>
</comment>
<evidence type="ECO:0000256" key="1">
    <source>
        <dbReference type="ARBA" id="ARBA00022837"/>
    </source>
</evidence>
<organism evidence="3 4">
    <name type="scientific">Forsythia ovata</name>
    <dbReference type="NCBI Taxonomy" id="205694"/>
    <lineage>
        <taxon>Eukaryota</taxon>
        <taxon>Viridiplantae</taxon>
        <taxon>Streptophyta</taxon>
        <taxon>Embryophyta</taxon>
        <taxon>Tracheophyta</taxon>
        <taxon>Spermatophyta</taxon>
        <taxon>Magnoliopsida</taxon>
        <taxon>eudicotyledons</taxon>
        <taxon>Gunneridae</taxon>
        <taxon>Pentapetalae</taxon>
        <taxon>asterids</taxon>
        <taxon>lamiids</taxon>
        <taxon>Lamiales</taxon>
        <taxon>Oleaceae</taxon>
        <taxon>Forsythieae</taxon>
        <taxon>Forsythia</taxon>
    </lineage>
</organism>
<feature type="domain" description="EF-hand" evidence="2">
    <location>
        <begin position="35"/>
        <end position="62"/>
    </location>
</feature>
<proteinExistence type="predicted"/>
<dbReference type="Gene3D" id="1.10.238.10">
    <property type="entry name" value="EF-hand"/>
    <property type="match status" value="1"/>
</dbReference>
<protein>
    <recommendedName>
        <fullName evidence="2">EF-hand domain-containing protein</fullName>
    </recommendedName>
</protein>